<comment type="subcellular location">
    <subcellularLocation>
        <location evidence="1">Cell membrane</location>
        <topology evidence="1">Peripheral membrane protein</topology>
    </subcellularLocation>
</comment>
<keyword evidence="6" id="KW-0067">ATP-binding</keyword>
<dbReference type="Gene3D" id="3.40.50.300">
    <property type="entry name" value="P-loop containing nucleotide triphosphate hydrolases"/>
    <property type="match status" value="1"/>
</dbReference>
<dbReference type="PROSITE" id="PS00211">
    <property type="entry name" value="ABC_TRANSPORTER_1"/>
    <property type="match status" value="1"/>
</dbReference>
<dbReference type="InterPro" id="IPR027417">
    <property type="entry name" value="P-loop_NTPase"/>
</dbReference>
<gene>
    <name evidence="11" type="ORF">B9Q03_01365</name>
</gene>
<evidence type="ECO:0000256" key="8">
    <source>
        <dbReference type="ARBA" id="ARBA00023136"/>
    </source>
</evidence>
<feature type="domain" description="ABC transporter" evidence="10">
    <location>
        <begin position="5"/>
        <end position="244"/>
    </location>
</feature>
<dbReference type="EMBL" id="NEXE01000006">
    <property type="protein sequence ID" value="PSN92307.1"/>
    <property type="molecule type" value="Genomic_DNA"/>
</dbReference>
<dbReference type="InterPro" id="IPR050095">
    <property type="entry name" value="ECF_ABC_transporter_ATP-bd"/>
</dbReference>
<dbReference type="GO" id="GO:0043190">
    <property type="term" value="C:ATP-binding cassette (ABC) transporter complex"/>
    <property type="evidence" value="ECO:0007669"/>
    <property type="project" value="TreeGrafter"/>
</dbReference>
<name>A0A2R6B0X1_9ARCH</name>
<evidence type="ECO:0000256" key="5">
    <source>
        <dbReference type="ARBA" id="ARBA00022741"/>
    </source>
</evidence>
<evidence type="ECO:0000256" key="3">
    <source>
        <dbReference type="ARBA" id="ARBA00022448"/>
    </source>
</evidence>
<dbReference type="FunFam" id="3.40.50.300:FF:000224">
    <property type="entry name" value="Energy-coupling factor transporter ATP-binding protein EcfA"/>
    <property type="match status" value="1"/>
</dbReference>
<dbReference type="PANTHER" id="PTHR43553">
    <property type="entry name" value="HEAVY METAL TRANSPORTER"/>
    <property type="match status" value="1"/>
</dbReference>
<dbReference type="InterPro" id="IPR003439">
    <property type="entry name" value="ABC_transporter-like_ATP-bd"/>
</dbReference>
<comment type="function">
    <text evidence="9">Probably part of an ABC transporter complex. Responsible for energy coupling to the transport system.</text>
</comment>
<dbReference type="GO" id="GO:0016887">
    <property type="term" value="F:ATP hydrolysis activity"/>
    <property type="evidence" value="ECO:0007669"/>
    <property type="project" value="InterPro"/>
</dbReference>
<dbReference type="CDD" id="cd03225">
    <property type="entry name" value="ABC_cobalt_CbiO_domain1"/>
    <property type="match status" value="1"/>
</dbReference>
<dbReference type="AlphaFoldDB" id="A0A2R6B0X1"/>
<evidence type="ECO:0000259" key="10">
    <source>
        <dbReference type="PROSITE" id="PS50893"/>
    </source>
</evidence>
<accession>A0A2R6B0X1</accession>
<dbReference type="GO" id="GO:0005524">
    <property type="term" value="F:ATP binding"/>
    <property type="evidence" value="ECO:0007669"/>
    <property type="project" value="UniProtKB-KW"/>
</dbReference>
<keyword evidence="5" id="KW-0547">Nucleotide-binding</keyword>
<dbReference type="InterPro" id="IPR017871">
    <property type="entry name" value="ABC_transporter-like_CS"/>
</dbReference>
<organism evidence="11 12">
    <name type="scientific">Candidatus Marsarchaeota G2 archaeon OSP_D</name>
    <dbReference type="NCBI Taxonomy" id="1978157"/>
    <lineage>
        <taxon>Archaea</taxon>
        <taxon>Candidatus Marsarchaeota</taxon>
        <taxon>Candidatus Marsarchaeota group 2</taxon>
    </lineage>
</organism>
<evidence type="ECO:0000313" key="12">
    <source>
        <dbReference type="Proteomes" id="UP000240322"/>
    </source>
</evidence>
<dbReference type="SUPFAM" id="SSF52540">
    <property type="entry name" value="P-loop containing nucleoside triphosphate hydrolases"/>
    <property type="match status" value="1"/>
</dbReference>
<reference evidence="11 12" key="1">
    <citation type="submission" date="2017-04" db="EMBL/GenBank/DDBJ databases">
        <title>Novel microbial lineages endemic to geothermal iron-oxide mats fill important gaps in the evolutionary history of Archaea.</title>
        <authorList>
            <person name="Jay Z.J."/>
            <person name="Beam J.P."/>
            <person name="Dlakic M."/>
            <person name="Rusch D.B."/>
            <person name="Kozubal M.A."/>
            <person name="Inskeep W.P."/>
        </authorList>
    </citation>
    <scope>NUCLEOTIDE SEQUENCE [LARGE SCALE GENOMIC DNA]</scope>
    <source>
        <strain evidence="11">OSP_D</strain>
    </source>
</reference>
<comment type="similarity">
    <text evidence="2">Belongs to the ABC transporter superfamily.</text>
</comment>
<dbReference type="InterPro" id="IPR003593">
    <property type="entry name" value="AAA+_ATPase"/>
</dbReference>
<keyword evidence="7" id="KW-1278">Translocase</keyword>
<evidence type="ECO:0000256" key="4">
    <source>
        <dbReference type="ARBA" id="ARBA00022475"/>
    </source>
</evidence>
<proteinExistence type="inferred from homology"/>
<dbReference type="Proteomes" id="UP000240322">
    <property type="component" value="Unassembled WGS sequence"/>
</dbReference>
<dbReference type="InterPro" id="IPR015856">
    <property type="entry name" value="ABC_transpr_CbiO/EcfA_su"/>
</dbReference>
<comment type="caution">
    <text evidence="11">The sequence shown here is derived from an EMBL/GenBank/DDBJ whole genome shotgun (WGS) entry which is preliminary data.</text>
</comment>
<evidence type="ECO:0000256" key="9">
    <source>
        <dbReference type="ARBA" id="ARBA00025157"/>
    </source>
</evidence>
<evidence type="ECO:0000313" key="11">
    <source>
        <dbReference type="EMBL" id="PSN92307.1"/>
    </source>
</evidence>
<dbReference type="GO" id="GO:0042626">
    <property type="term" value="F:ATPase-coupled transmembrane transporter activity"/>
    <property type="evidence" value="ECO:0007669"/>
    <property type="project" value="TreeGrafter"/>
</dbReference>
<evidence type="ECO:0000256" key="6">
    <source>
        <dbReference type="ARBA" id="ARBA00022840"/>
    </source>
</evidence>
<dbReference type="SMART" id="SM00382">
    <property type="entry name" value="AAA"/>
    <property type="match status" value="1"/>
</dbReference>
<evidence type="ECO:0000256" key="2">
    <source>
        <dbReference type="ARBA" id="ARBA00005417"/>
    </source>
</evidence>
<protein>
    <recommendedName>
        <fullName evidence="10">ABC transporter domain-containing protein</fullName>
    </recommendedName>
</protein>
<dbReference type="Pfam" id="PF00005">
    <property type="entry name" value="ABC_tran"/>
    <property type="match status" value="1"/>
</dbReference>
<evidence type="ECO:0000256" key="1">
    <source>
        <dbReference type="ARBA" id="ARBA00004202"/>
    </source>
</evidence>
<sequence length="284" mass="31058">MDELVRFENVWFTYLGNTEPSLKGVSLSINSGEFVVITGPSGCGKSTLLRCMNGLIPHFHGGEFRGSVRVKGVDTKLSSVHQLAQMVGLVFPDPESQLIALEVEDDVAFGPGNLGLPKRDVLERVDWSLRKVGVEKLRHAQVFKLSGGEQQKVAIASILALKPSILVLDEPTANLDPLSAKSLIDLLGELNRSGTTIVVAEHRLSMVSKYSSRVLLMDNGKIVLDADPYVAFTSQIPIDIGVERPEFYPLRERLRRNGLKVDGISTIEELLSAVQKKEIKCVGA</sequence>
<keyword evidence="3" id="KW-0813">Transport</keyword>
<keyword evidence="8" id="KW-0472">Membrane</keyword>
<keyword evidence="4" id="KW-1003">Cell membrane</keyword>
<dbReference type="PANTHER" id="PTHR43553:SF24">
    <property type="entry name" value="ENERGY-COUPLING FACTOR TRANSPORTER ATP-BINDING PROTEIN ECFA1"/>
    <property type="match status" value="1"/>
</dbReference>
<dbReference type="PROSITE" id="PS50893">
    <property type="entry name" value="ABC_TRANSPORTER_2"/>
    <property type="match status" value="1"/>
</dbReference>
<evidence type="ECO:0000256" key="7">
    <source>
        <dbReference type="ARBA" id="ARBA00022967"/>
    </source>
</evidence>